<sequence length="219" mass="25666">MTDLAGVRNNRGISISGVQTGDKTENIKEDLNRHLHTTLAKDFYVATDRDYYLALANAVWERLSTRWLRTQQQQYLSDRKRVYYLSLEFYMGRSLSNAMLNLGISDSVQQALYDIEEPDDWLRYGNPWERQRQELATPVHFYGRVQVDNEGQRRWVDCQTLFAVPYDTPVPGYMTNTCNTLRLWACRAPRNFDFSIFNTGDYINVSQMKVKKVTFRDSS</sequence>
<evidence type="ECO:0000256" key="1">
    <source>
        <dbReference type="ARBA" id="ARBA00006047"/>
    </source>
</evidence>
<organism evidence="6 7">
    <name type="scientific">Fasciola gigantica</name>
    <name type="common">Giant liver fluke</name>
    <dbReference type="NCBI Taxonomy" id="46835"/>
    <lineage>
        <taxon>Eukaryota</taxon>
        <taxon>Metazoa</taxon>
        <taxon>Spiralia</taxon>
        <taxon>Lophotrochozoa</taxon>
        <taxon>Platyhelminthes</taxon>
        <taxon>Trematoda</taxon>
        <taxon>Digenea</taxon>
        <taxon>Plagiorchiida</taxon>
        <taxon>Echinostomata</taxon>
        <taxon>Echinostomatoidea</taxon>
        <taxon>Fasciolidae</taxon>
        <taxon>Fasciola</taxon>
    </lineage>
</organism>
<dbReference type="EC" id="2.4.1.1" evidence="5"/>
<keyword evidence="5" id="KW-0328">Glycosyltransferase</keyword>
<accession>A0A504YD57</accession>
<name>A0A504YD57_FASGI</name>
<dbReference type="Proteomes" id="UP000316759">
    <property type="component" value="Unassembled WGS sequence"/>
</dbReference>
<dbReference type="Pfam" id="PF00343">
    <property type="entry name" value="Phosphorylase"/>
    <property type="match status" value="1"/>
</dbReference>
<dbReference type="PANTHER" id="PTHR11468:SF3">
    <property type="entry name" value="GLYCOGEN PHOSPHORYLASE, LIVER FORM"/>
    <property type="match status" value="1"/>
</dbReference>
<evidence type="ECO:0000256" key="4">
    <source>
        <dbReference type="ARBA" id="ARBA00046783"/>
    </source>
</evidence>
<dbReference type="AlphaFoldDB" id="A0A504YD57"/>
<protein>
    <recommendedName>
        <fullName evidence="5">Alpha-1,4 glucan phosphorylase</fullName>
        <ecNumber evidence="5">2.4.1.1</ecNumber>
    </recommendedName>
</protein>
<dbReference type="Gene3D" id="3.40.50.2000">
    <property type="entry name" value="Glycogen Phosphorylase B"/>
    <property type="match status" value="2"/>
</dbReference>
<dbReference type="GO" id="GO:0030170">
    <property type="term" value="F:pyridoxal phosphate binding"/>
    <property type="evidence" value="ECO:0007669"/>
    <property type="project" value="TreeGrafter"/>
</dbReference>
<evidence type="ECO:0000256" key="2">
    <source>
        <dbReference type="ARBA" id="ARBA00036074"/>
    </source>
</evidence>
<gene>
    <name evidence="6" type="ORF">FGIG_10389</name>
</gene>
<evidence type="ECO:0000313" key="7">
    <source>
        <dbReference type="Proteomes" id="UP000316759"/>
    </source>
</evidence>
<evidence type="ECO:0000313" key="6">
    <source>
        <dbReference type="EMBL" id="TPP58521.1"/>
    </source>
</evidence>
<comment type="caution">
    <text evidence="6">The sequence shown here is derived from an EMBL/GenBank/DDBJ whole genome shotgun (WGS) entry which is preliminary data.</text>
</comment>
<dbReference type="InterPro" id="IPR000811">
    <property type="entry name" value="Glyco_trans_35"/>
</dbReference>
<keyword evidence="5" id="KW-0663">Pyridoxal phosphate</keyword>
<dbReference type="OrthoDB" id="9215500at2759"/>
<dbReference type="GO" id="GO:0005980">
    <property type="term" value="P:glycogen catabolic process"/>
    <property type="evidence" value="ECO:0007669"/>
    <property type="project" value="TreeGrafter"/>
</dbReference>
<comment type="catalytic activity">
    <reaction evidence="2">
        <text>[(1-&gt;4)-alpha-D-glucosyl](n) + phosphate = [(1-&gt;4)-alpha-D-glucosyl](n-1) + alpha-D-glucose 1-phosphate</text>
        <dbReference type="Rhea" id="RHEA:41732"/>
        <dbReference type="Rhea" id="RHEA-COMP:9584"/>
        <dbReference type="Rhea" id="RHEA-COMP:9586"/>
        <dbReference type="ChEBI" id="CHEBI:15444"/>
        <dbReference type="ChEBI" id="CHEBI:43474"/>
        <dbReference type="ChEBI" id="CHEBI:58601"/>
        <dbReference type="EC" id="2.4.1.1"/>
    </reaction>
    <physiologicalReaction direction="left-to-right" evidence="2">
        <dbReference type="Rhea" id="RHEA:41733"/>
    </physiologicalReaction>
</comment>
<dbReference type="PANTHER" id="PTHR11468">
    <property type="entry name" value="GLYCOGEN PHOSPHORYLASE"/>
    <property type="match status" value="1"/>
</dbReference>
<dbReference type="GO" id="GO:0008184">
    <property type="term" value="F:glycogen phosphorylase activity"/>
    <property type="evidence" value="ECO:0007669"/>
    <property type="project" value="InterPro"/>
</dbReference>
<evidence type="ECO:0000256" key="5">
    <source>
        <dbReference type="RuleBase" id="RU000587"/>
    </source>
</evidence>
<comment type="function">
    <text evidence="3 5">Allosteric enzyme that catalyzes the rate-limiting step in glycogen catabolism, the phosphorolytic cleavage of glycogen to produce glucose-1-phosphate, and plays a central role in maintaining cellular and organismal glucose homeostasis.</text>
</comment>
<evidence type="ECO:0000256" key="3">
    <source>
        <dbReference type="ARBA" id="ARBA00037413"/>
    </source>
</evidence>
<reference evidence="6 7" key="1">
    <citation type="submission" date="2019-04" db="EMBL/GenBank/DDBJ databases">
        <title>Annotation for the trematode Fasciola gigantica.</title>
        <authorList>
            <person name="Choi Y.-J."/>
        </authorList>
    </citation>
    <scope>NUCLEOTIDE SEQUENCE [LARGE SCALE GENOMIC DNA]</scope>
    <source>
        <strain evidence="6">Uganda_cow_1</strain>
    </source>
</reference>
<comment type="subunit">
    <text evidence="4">Homodimer; enzymatically active. Interacts with PPP1R3B; recruits the phosphatase PP1 which dephosphorylates and inactivates PYGL/glycogen phosphorylase.</text>
</comment>
<dbReference type="EMBL" id="SUNJ01011927">
    <property type="protein sequence ID" value="TPP58521.1"/>
    <property type="molecule type" value="Genomic_DNA"/>
</dbReference>
<keyword evidence="7" id="KW-1185">Reference proteome</keyword>
<proteinExistence type="inferred from homology"/>
<dbReference type="STRING" id="46835.A0A504YD57"/>
<comment type="cofactor">
    <cofactor evidence="5">
        <name>pyridoxal 5'-phosphate</name>
        <dbReference type="ChEBI" id="CHEBI:597326"/>
    </cofactor>
</comment>
<comment type="similarity">
    <text evidence="1 5">Belongs to the glycogen phosphorylase family.</text>
</comment>
<keyword evidence="5" id="KW-0808">Transferase</keyword>
<keyword evidence="5" id="KW-0119">Carbohydrate metabolism</keyword>
<dbReference type="GO" id="GO:0005737">
    <property type="term" value="C:cytoplasm"/>
    <property type="evidence" value="ECO:0007669"/>
    <property type="project" value="TreeGrafter"/>
</dbReference>
<dbReference type="SUPFAM" id="SSF53756">
    <property type="entry name" value="UDP-Glycosyltransferase/glycogen phosphorylase"/>
    <property type="match status" value="1"/>
</dbReference>